<gene>
    <name evidence="13" type="ORF">WHR41_08270</name>
</gene>
<dbReference type="RefSeq" id="XP_069226195.1">
    <property type="nucleotide sequence ID" value="XM_069376874.1"/>
</dbReference>
<feature type="binding site" evidence="8">
    <location>
        <position position="102"/>
    </location>
    <ligand>
        <name>Ca(2+)</name>
        <dbReference type="ChEBI" id="CHEBI:29108"/>
        <label>1</label>
    </ligand>
</feature>
<dbReference type="PRINTS" id="PR00458">
    <property type="entry name" value="PEROXIDASE"/>
</dbReference>
<comment type="cofactor">
    <cofactor evidence="8 11">
        <name>Ca(2+)</name>
        <dbReference type="ChEBI" id="CHEBI:29108"/>
    </cofactor>
    <text evidence="8 11">Binds 2 calcium ions per subunit.</text>
</comment>
<dbReference type="PRINTS" id="PR00462">
    <property type="entry name" value="LIGNINASE"/>
</dbReference>
<dbReference type="AlphaFoldDB" id="A0AB34KD70"/>
<dbReference type="PANTHER" id="PTHR31356">
    <property type="entry name" value="THYLAKOID LUMENAL 29 KDA PROTEIN, CHLOROPLASTIC-RELATED"/>
    <property type="match status" value="1"/>
</dbReference>
<dbReference type="GO" id="GO:0004601">
    <property type="term" value="F:peroxidase activity"/>
    <property type="evidence" value="ECO:0007669"/>
    <property type="project" value="UniProtKB-KW"/>
</dbReference>
<feature type="binding site" evidence="8">
    <location>
        <position position="85"/>
    </location>
    <ligand>
        <name>Ca(2+)</name>
        <dbReference type="ChEBI" id="CHEBI:29108"/>
        <label>1</label>
    </ligand>
</feature>
<dbReference type="InterPro" id="IPR019793">
    <property type="entry name" value="Peroxidases_heam-ligand_BS"/>
</dbReference>
<comment type="cofactor">
    <cofactor evidence="8">
        <name>heme b</name>
        <dbReference type="ChEBI" id="CHEBI:60344"/>
    </cofactor>
    <text evidence="8">Binds 1 heme b (iron(II)-protoporphyrin IX) group per subunit.</text>
</comment>
<name>A0AB34KD70_9PEZI</name>
<dbReference type="SUPFAM" id="SSF48113">
    <property type="entry name" value="Heme-dependent peroxidases"/>
    <property type="match status" value="1"/>
</dbReference>
<evidence type="ECO:0000256" key="4">
    <source>
        <dbReference type="ARBA" id="ARBA00023002"/>
    </source>
</evidence>
<keyword evidence="8" id="KW-0408">Iron</keyword>
<evidence type="ECO:0000313" key="13">
    <source>
        <dbReference type="EMBL" id="KAL1583088.1"/>
    </source>
</evidence>
<dbReference type="GO" id="GO:0020037">
    <property type="term" value="F:heme binding"/>
    <property type="evidence" value="ECO:0007669"/>
    <property type="project" value="UniProtKB-UniRule"/>
</dbReference>
<feature type="binding site" evidence="8">
    <location>
        <position position="238"/>
    </location>
    <ligand>
        <name>Ca(2+)</name>
        <dbReference type="ChEBI" id="CHEBI:29108"/>
        <label>2</label>
    </ligand>
</feature>
<feature type="binding site" evidence="8">
    <location>
        <position position="106"/>
    </location>
    <ligand>
        <name>Ca(2+)</name>
        <dbReference type="ChEBI" id="CHEBI:29108"/>
        <label>1</label>
    </ligand>
</feature>
<keyword evidence="5 10" id="KW-1015">Disulfide bond</keyword>
<comment type="similarity">
    <text evidence="1 11">Belongs to the peroxidase family. Ligninase subfamily.</text>
</comment>
<keyword evidence="4 11" id="KW-0560">Oxidoreductase</keyword>
<dbReference type="EMBL" id="JAAQHG020000039">
    <property type="protein sequence ID" value="KAL1583088.1"/>
    <property type="molecule type" value="Genomic_DNA"/>
</dbReference>
<organism evidence="13 14">
    <name type="scientific">Cladosporium halotolerans</name>
    <dbReference type="NCBI Taxonomy" id="1052096"/>
    <lineage>
        <taxon>Eukaryota</taxon>
        <taxon>Fungi</taxon>
        <taxon>Dikarya</taxon>
        <taxon>Ascomycota</taxon>
        <taxon>Pezizomycotina</taxon>
        <taxon>Dothideomycetes</taxon>
        <taxon>Dothideomycetidae</taxon>
        <taxon>Cladosporiales</taxon>
        <taxon>Cladosporiaceae</taxon>
        <taxon>Cladosporium</taxon>
    </lineage>
</organism>
<dbReference type="GO" id="GO:0042744">
    <property type="term" value="P:hydrogen peroxide catabolic process"/>
    <property type="evidence" value="ECO:0007669"/>
    <property type="project" value="TreeGrafter"/>
</dbReference>
<feature type="binding site" evidence="8">
    <location>
        <position position="217"/>
    </location>
    <ligand>
        <name>Ca(2+)</name>
        <dbReference type="ChEBI" id="CHEBI:29108"/>
        <label>2</label>
    </ligand>
</feature>
<evidence type="ECO:0000256" key="3">
    <source>
        <dbReference type="ARBA" id="ARBA00022617"/>
    </source>
</evidence>
<dbReference type="EC" id="1.11.1.-" evidence="11"/>
<evidence type="ECO:0000256" key="7">
    <source>
        <dbReference type="PIRSR" id="PIRSR601621-1"/>
    </source>
</evidence>
<dbReference type="InterPro" id="IPR010255">
    <property type="entry name" value="Haem_peroxidase_sf"/>
</dbReference>
<dbReference type="InterPro" id="IPR001621">
    <property type="entry name" value="Ligninase"/>
</dbReference>
<dbReference type="GO" id="GO:0000302">
    <property type="term" value="P:response to reactive oxygen species"/>
    <property type="evidence" value="ECO:0007669"/>
    <property type="project" value="TreeGrafter"/>
</dbReference>
<evidence type="ECO:0000256" key="6">
    <source>
        <dbReference type="ARBA" id="ARBA00023180"/>
    </source>
</evidence>
<evidence type="ECO:0000256" key="8">
    <source>
        <dbReference type="PIRSR" id="PIRSR601621-2"/>
    </source>
</evidence>
<keyword evidence="8 11" id="KW-0479">Metal-binding</keyword>
<dbReference type="InterPro" id="IPR044831">
    <property type="entry name" value="Ccp1-like"/>
</dbReference>
<dbReference type="PANTHER" id="PTHR31356:SF66">
    <property type="entry name" value="CATALASE-PEROXIDASE"/>
    <property type="match status" value="1"/>
</dbReference>
<keyword evidence="3 8" id="KW-0349">Heme</keyword>
<evidence type="ECO:0000256" key="1">
    <source>
        <dbReference type="ARBA" id="ARBA00006089"/>
    </source>
</evidence>
<feature type="active site" description="Proton acceptor" evidence="7">
    <location>
        <position position="84"/>
    </location>
</feature>
<feature type="site" description="Transition state stabilizer" evidence="9">
    <location>
        <position position="80"/>
    </location>
</feature>
<feature type="binding site" evidence="8">
    <location>
        <position position="243"/>
    </location>
    <ligand>
        <name>Ca(2+)</name>
        <dbReference type="ChEBI" id="CHEBI:29108"/>
        <label>2</label>
    </ligand>
</feature>
<dbReference type="GeneID" id="96009712"/>
<evidence type="ECO:0000256" key="9">
    <source>
        <dbReference type="PIRSR" id="PIRSR601621-3"/>
    </source>
</evidence>
<evidence type="ECO:0000259" key="12">
    <source>
        <dbReference type="PROSITE" id="PS50873"/>
    </source>
</evidence>
<accession>A0AB34KD70</accession>
<dbReference type="Gene3D" id="1.10.420.10">
    <property type="entry name" value="Peroxidase, domain 2"/>
    <property type="match status" value="1"/>
</dbReference>
<dbReference type="Proteomes" id="UP000803884">
    <property type="component" value="Unassembled WGS sequence"/>
</dbReference>
<feature type="binding site" evidence="8">
    <location>
        <position position="104"/>
    </location>
    <ligand>
        <name>Ca(2+)</name>
        <dbReference type="ChEBI" id="CHEBI:29108"/>
        <label>1</label>
    </ligand>
</feature>
<dbReference type="PROSITE" id="PS00435">
    <property type="entry name" value="PEROXIDASE_1"/>
    <property type="match status" value="1"/>
</dbReference>
<dbReference type="InterPro" id="IPR002016">
    <property type="entry name" value="Haem_peroxidase"/>
</dbReference>
<comment type="caution">
    <text evidence="13">The sequence shown here is derived from an EMBL/GenBank/DDBJ whole genome shotgun (WGS) entry which is preliminary data.</text>
</comment>
<sequence length="321" mass="33604">MKTSSILGAFATCCAATNALDLSDLSLGTSSLVTRLRRAALADNTTAPSGGSCPQVWYDIARDLKTEFFGCNRQASDAIRFAFHDAAGYSSKNQPYAPASGGADGSLLLADSEIARSINDPLQGFRSFLLGKYNQYKSRGVGAADFVQAAGTIGTVSCPGGPSVKTVIGRSDTSNAAPEGTLPQAFGPGSSYDTLIQLWADKGISPRELAALMGAHSVSRAFAQRANGILPGSPQDTTPRQWDVKYYSDTQAQNAPRGVSRFQSDVNLANPATEAGQAFTEFAADKAAWATAFQGAMYKLSILGLSDEAKQNLTDCTGILG</sequence>
<dbReference type="GO" id="GO:0046872">
    <property type="term" value="F:metal ion binding"/>
    <property type="evidence" value="ECO:0007669"/>
    <property type="project" value="UniProtKB-UniRule"/>
</dbReference>
<evidence type="ECO:0000256" key="10">
    <source>
        <dbReference type="PIRSR" id="PIRSR601621-4"/>
    </source>
</evidence>
<evidence type="ECO:0000256" key="11">
    <source>
        <dbReference type="RuleBase" id="RU363051"/>
    </source>
</evidence>
<keyword evidence="8 11" id="KW-0106">Calcium</keyword>
<dbReference type="GO" id="GO:0034599">
    <property type="term" value="P:cellular response to oxidative stress"/>
    <property type="evidence" value="ECO:0007669"/>
    <property type="project" value="InterPro"/>
</dbReference>
<feature type="disulfide bond" evidence="10">
    <location>
        <begin position="71"/>
        <end position="158"/>
    </location>
</feature>
<keyword evidence="6" id="KW-0325">Glycoprotein</keyword>
<feature type="binding site" evidence="8">
    <location>
        <position position="236"/>
    </location>
    <ligand>
        <name>Ca(2+)</name>
        <dbReference type="ChEBI" id="CHEBI:29108"/>
        <label>2</label>
    </ligand>
</feature>
<protein>
    <recommendedName>
        <fullName evidence="11">Peroxidase</fullName>
        <ecNumber evidence="11">1.11.1.-</ecNumber>
    </recommendedName>
</protein>
<reference evidence="13 14" key="1">
    <citation type="journal article" date="2020" name="Microbiol. Resour. Announc.">
        <title>Draft Genome Sequence of a Cladosporium Species Isolated from the Mesophotic Ascidian Didemnum maculosum.</title>
        <authorList>
            <person name="Gioti A."/>
            <person name="Siaperas R."/>
            <person name="Nikolaivits E."/>
            <person name="Le Goff G."/>
            <person name="Ouazzani J."/>
            <person name="Kotoulas G."/>
            <person name="Topakas E."/>
        </authorList>
    </citation>
    <scope>NUCLEOTIDE SEQUENCE [LARGE SCALE GENOMIC DNA]</scope>
    <source>
        <strain evidence="13 14">TM138-S3</strain>
    </source>
</reference>
<evidence type="ECO:0000256" key="2">
    <source>
        <dbReference type="ARBA" id="ARBA00022559"/>
    </source>
</evidence>
<feature type="binding site" description="axial binding residue" evidence="8">
    <location>
        <position position="216"/>
    </location>
    <ligand>
        <name>heme b</name>
        <dbReference type="ChEBI" id="CHEBI:60344"/>
    </ligand>
    <ligandPart>
        <name>Fe</name>
        <dbReference type="ChEBI" id="CHEBI:18248"/>
    </ligandPart>
</feature>
<feature type="domain" description="Plant heme peroxidase family profile" evidence="12">
    <location>
        <begin position="40"/>
        <end position="321"/>
    </location>
</feature>
<evidence type="ECO:0000256" key="5">
    <source>
        <dbReference type="ARBA" id="ARBA00023157"/>
    </source>
</evidence>
<dbReference type="Gene3D" id="1.10.520.10">
    <property type="match status" value="1"/>
</dbReference>
<keyword evidence="2 11" id="KW-0575">Peroxidase</keyword>
<dbReference type="Pfam" id="PF00141">
    <property type="entry name" value="peroxidase"/>
    <property type="match status" value="1"/>
</dbReference>
<proteinExistence type="inferred from homology"/>
<keyword evidence="14" id="KW-1185">Reference proteome</keyword>
<dbReference type="PROSITE" id="PS50873">
    <property type="entry name" value="PEROXIDASE_4"/>
    <property type="match status" value="1"/>
</dbReference>
<evidence type="ECO:0000313" key="14">
    <source>
        <dbReference type="Proteomes" id="UP000803884"/>
    </source>
</evidence>